<keyword evidence="2" id="KW-0378">Hydrolase</keyword>
<accession>A0A1M5N2G3</accession>
<dbReference type="GO" id="GO:0016787">
    <property type="term" value="F:hydrolase activity"/>
    <property type="evidence" value="ECO:0007669"/>
    <property type="project" value="UniProtKB-KW"/>
</dbReference>
<dbReference type="Proteomes" id="UP000184471">
    <property type="component" value="Unassembled WGS sequence"/>
</dbReference>
<dbReference type="Gene3D" id="3.40.50.1820">
    <property type="entry name" value="alpha/beta hydrolase"/>
    <property type="match status" value="1"/>
</dbReference>
<dbReference type="STRING" id="1070870.SAMN05444351_3371"/>
<evidence type="ECO:0000313" key="3">
    <source>
        <dbReference type="Proteomes" id="UP000184471"/>
    </source>
</evidence>
<dbReference type="SUPFAM" id="SSF53474">
    <property type="entry name" value="alpha/beta-Hydrolases"/>
    <property type="match status" value="1"/>
</dbReference>
<sequence length="195" mass="20162">MAAIALFHSVLGVRQGVTDAAGRFRAAGHDVLVVDQYDGRAFGDDYAEAGAFVEEVGFPALMARAEDAVRHLPDGFVAAGFSNGAGMAEHVATRRRCGGVLLFSGALPMAVLGAAGWPAGLPAQLHRATGDPLASPEWDAAFAADVEAAGAELEVFTYDTAGHLFTDAGLPAEYDPAATELLFGRALDFVARVTA</sequence>
<dbReference type="InterPro" id="IPR002925">
    <property type="entry name" value="Dienelactn_hydro"/>
</dbReference>
<dbReference type="EMBL" id="FQVX01000003">
    <property type="protein sequence ID" value="SHG83193.1"/>
    <property type="molecule type" value="Genomic_DNA"/>
</dbReference>
<dbReference type="InterPro" id="IPR029058">
    <property type="entry name" value="AB_hydrolase_fold"/>
</dbReference>
<dbReference type="PANTHER" id="PTHR46623:SF6">
    <property type="entry name" value="ALPHA_BETA-HYDROLASES SUPERFAMILY PROTEIN"/>
    <property type="match status" value="1"/>
</dbReference>
<gene>
    <name evidence="2" type="ORF">SAMN05444351_3371</name>
</gene>
<dbReference type="Pfam" id="PF01738">
    <property type="entry name" value="DLH"/>
    <property type="match status" value="1"/>
</dbReference>
<proteinExistence type="predicted"/>
<organism evidence="2 3">
    <name type="scientific">Geodermatophilus nigrescens</name>
    <dbReference type="NCBI Taxonomy" id="1070870"/>
    <lineage>
        <taxon>Bacteria</taxon>
        <taxon>Bacillati</taxon>
        <taxon>Actinomycetota</taxon>
        <taxon>Actinomycetes</taxon>
        <taxon>Geodermatophilales</taxon>
        <taxon>Geodermatophilaceae</taxon>
        <taxon>Geodermatophilus</taxon>
    </lineage>
</organism>
<dbReference type="AlphaFoldDB" id="A0A1M5N2G3"/>
<dbReference type="InterPro" id="IPR051049">
    <property type="entry name" value="Dienelactone_hydrolase-like"/>
</dbReference>
<evidence type="ECO:0000259" key="1">
    <source>
        <dbReference type="Pfam" id="PF01738"/>
    </source>
</evidence>
<feature type="domain" description="Dienelactone hydrolase" evidence="1">
    <location>
        <begin position="3"/>
        <end position="192"/>
    </location>
</feature>
<dbReference type="PANTHER" id="PTHR46623">
    <property type="entry name" value="CARBOXYMETHYLENEBUTENOLIDASE-RELATED"/>
    <property type="match status" value="1"/>
</dbReference>
<evidence type="ECO:0000313" key="2">
    <source>
        <dbReference type="EMBL" id="SHG83193.1"/>
    </source>
</evidence>
<keyword evidence="3" id="KW-1185">Reference proteome</keyword>
<protein>
    <submittedName>
        <fullName evidence="2">Dienelactone hydrolase</fullName>
    </submittedName>
</protein>
<reference evidence="2 3" key="1">
    <citation type="submission" date="2016-11" db="EMBL/GenBank/DDBJ databases">
        <authorList>
            <person name="Jaros S."/>
            <person name="Januszkiewicz K."/>
            <person name="Wedrychowicz H."/>
        </authorList>
    </citation>
    <scope>NUCLEOTIDE SEQUENCE [LARGE SCALE GENOMIC DNA]</scope>
    <source>
        <strain evidence="2 3">DSM 45408</strain>
    </source>
</reference>
<dbReference type="OrthoDB" id="2834584at2"/>
<name>A0A1M5N2G3_9ACTN</name>